<name>A0A8B6M3R2_METTU</name>
<evidence type="ECO:0000256" key="2">
    <source>
        <dbReference type="ARBA" id="ARBA00022679"/>
    </source>
</evidence>
<dbReference type="InterPro" id="IPR027417">
    <property type="entry name" value="P-loop_NTPase"/>
</dbReference>
<comment type="catalytic activity">
    <reaction evidence="5">
        <text>[phosphate](n) + ATP = [phosphate](n+1) + ADP</text>
        <dbReference type="Rhea" id="RHEA:19573"/>
        <dbReference type="Rhea" id="RHEA-COMP:9859"/>
        <dbReference type="Rhea" id="RHEA-COMP:14280"/>
        <dbReference type="ChEBI" id="CHEBI:16838"/>
        <dbReference type="ChEBI" id="CHEBI:30616"/>
        <dbReference type="ChEBI" id="CHEBI:456216"/>
    </reaction>
    <physiologicalReaction direction="right-to-left" evidence="5">
        <dbReference type="Rhea" id="RHEA:19575"/>
    </physiologicalReaction>
</comment>
<dbReference type="PIRSF" id="PIRSF028756">
    <property type="entry name" value="PPK2_prd"/>
    <property type="match status" value="1"/>
</dbReference>
<dbReference type="EC" id="2.7.4.-" evidence="7"/>
<dbReference type="Proteomes" id="UP000485880">
    <property type="component" value="Unassembled WGS sequence"/>
</dbReference>
<evidence type="ECO:0000259" key="6">
    <source>
        <dbReference type="Pfam" id="PF03976"/>
    </source>
</evidence>
<dbReference type="AlphaFoldDB" id="A0A8B6M3R2"/>
<proteinExistence type="inferred from homology"/>
<dbReference type="RefSeq" id="WP_174511365.1">
    <property type="nucleotide sequence ID" value="NZ_CABFMQ020000024.1"/>
</dbReference>
<evidence type="ECO:0000256" key="4">
    <source>
        <dbReference type="ARBA" id="ARBA00023310"/>
    </source>
</evidence>
<dbReference type="EC" id="2.7.4.1" evidence="7"/>
<evidence type="ECO:0000256" key="1">
    <source>
        <dbReference type="ARBA" id="ARBA00009924"/>
    </source>
</evidence>
<evidence type="ECO:0000313" key="7">
    <source>
        <dbReference type="EMBL" id="VTZ48920.1"/>
    </source>
</evidence>
<gene>
    <name evidence="7" type="ORF">MPC4_120045</name>
</gene>
<keyword evidence="2 7" id="KW-0808">Transferase</keyword>
<evidence type="ECO:0000256" key="3">
    <source>
        <dbReference type="ARBA" id="ARBA00022777"/>
    </source>
</evidence>
<dbReference type="InterPro" id="IPR022300">
    <property type="entry name" value="PPK2-rel_1"/>
</dbReference>
<dbReference type="EMBL" id="CABFMQ020000024">
    <property type="protein sequence ID" value="VTZ48920.1"/>
    <property type="molecule type" value="Genomic_DNA"/>
</dbReference>
<comment type="similarity">
    <text evidence="1">Belongs to the polyphosphate kinase 2 (PPK2) family. Class I subfamily.</text>
</comment>
<keyword evidence="3" id="KW-0418">Kinase</keyword>
<organism evidence="7 8">
    <name type="scientific">Methylocella tundrae</name>
    <dbReference type="NCBI Taxonomy" id="227605"/>
    <lineage>
        <taxon>Bacteria</taxon>
        <taxon>Pseudomonadati</taxon>
        <taxon>Pseudomonadota</taxon>
        <taxon>Alphaproteobacteria</taxon>
        <taxon>Hyphomicrobiales</taxon>
        <taxon>Beijerinckiaceae</taxon>
        <taxon>Methylocella</taxon>
    </lineage>
</organism>
<dbReference type="Pfam" id="PF03976">
    <property type="entry name" value="PPK2"/>
    <property type="match status" value="1"/>
</dbReference>
<evidence type="ECO:0000313" key="8">
    <source>
        <dbReference type="Proteomes" id="UP000485880"/>
    </source>
</evidence>
<dbReference type="InterPro" id="IPR016898">
    <property type="entry name" value="Polyphosphate_phosphotransfera"/>
</dbReference>
<dbReference type="SUPFAM" id="SSF52540">
    <property type="entry name" value="P-loop containing nucleoside triphosphate hydrolases"/>
    <property type="match status" value="1"/>
</dbReference>
<accession>A0A8B6M3R2</accession>
<evidence type="ECO:0000256" key="5">
    <source>
        <dbReference type="ARBA" id="ARBA00024500"/>
    </source>
</evidence>
<keyword evidence="8" id="KW-1185">Reference proteome</keyword>
<sequence>MDYRKTFFVEPDRKLKLNDLDPASTPGVESKQQAADVLEAARQRLAHQQNLLYAEKKHSLLIVLQGTDAAGKDGVIARAFASFNAQGVAVANFKEPTSVELAHDFLWRVHPHAPTKGWVAIFNRSHYEDVLITRVHKLIDEKTVIDRIARIRDFETLLAENGATILKFFLHISKEEQLARFEKRLLDPERNWKISEADYAELPFWDDYVKATEEALNATSTMRAPWYVIPSNHKWFRDVAISTIVADALEDLGMRFPKPSVDLDDIRRKYHAALLAEKAGK</sequence>
<keyword evidence="4" id="KW-0066">ATP synthesis</keyword>
<dbReference type="GO" id="GO:0006754">
    <property type="term" value="P:ATP biosynthetic process"/>
    <property type="evidence" value="ECO:0007669"/>
    <property type="project" value="UniProtKB-KW"/>
</dbReference>
<dbReference type="InterPro" id="IPR022488">
    <property type="entry name" value="PPK2-related"/>
</dbReference>
<dbReference type="Gene3D" id="3.40.50.300">
    <property type="entry name" value="P-loop containing nucleotide triphosphate hydrolases"/>
    <property type="match status" value="1"/>
</dbReference>
<dbReference type="PANTHER" id="PTHR34383">
    <property type="entry name" value="POLYPHOSPHATE:AMP PHOSPHOTRANSFERASE-RELATED"/>
    <property type="match status" value="1"/>
</dbReference>
<feature type="domain" description="Polyphosphate kinase-2-related" evidence="6">
    <location>
        <begin position="30"/>
        <end position="251"/>
    </location>
</feature>
<comment type="caution">
    <text evidence="7">The sequence shown here is derived from an EMBL/GenBank/DDBJ whole genome shotgun (WGS) entry which is preliminary data.</text>
</comment>
<dbReference type="NCBIfam" id="TIGR03709">
    <property type="entry name" value="PPK2_rel_1"/>
    <property type="match status" value="1"/>
</dbReference>
<dbReference type="GO" id="GO:0006797">
    <property type="term" value="P:polyphosphate metabolic process"/>
    <property type="evidence" value="ECO:0007669"/>
    <property type="project" value="InterPro"/>
</dbReference>
<reference evidence="7 8" key="1">
    <citation type="submission" date="2019-05" db="EMBL/GenBank/DDBJ databases">
        <authorList>
            <person name="Farhan Ul Haque M."/>
        </authorList>
    </citation>
    <scope>NUCLEOTIDE SEQUENCE [LARGE SCALE GENOMIC DNA]</scope>
    <source>
        <strain evidence="7">2</strain>
    </source>
</reference>
<protein>
    <submittedName>
        <fullName evidence="7">Polyphosphate:AMP/ADP phosphotransferase</fullName>
        <ecNumber evidence="7">2.7.4.-</ecNumber>
        <ecNumber evidence="7">2.7.4.1</ecNumber>
    </submittedName>
</protein>
<dbReference type="PANTHER" id="PTHR34383:SF3">
    <property type="entry name" value="POLYPHOSPHATE:AMP PHOSPHOTRANSFERASE"/>
    <property type="match status" value="1"/>
</dbReference>
<dbReference type="GO" id="GO:0008976">
    <property type="term" value="F:polyphosphate kinase activity"/>
    <property type="evidence" value="ECO:0007669"/>
    <property type="project" value="UniProtKB-EC"/>
</dbReference>